<dbReference type="InterPro" id="IPR011096">
    <property type="entry name" value="FTP_domain"/>
</dbReference>
<evidence type="ECO:0000256" key="2">
    <source>
        <dbReference type="ARBA" id="ARBA00022723"/>
    </source>
</evidence>
<feature type="domain" description="FTP" evidence="7">
    <location>
        <begin position="121"/>
        <end position="161"/>
    </location>
</feature>
<dbReference type="EMBL" id="JAHJDP010000032">
    <property type="protein sequence ID" value="MBU2690493.1"/>
    <property type="molecule type" value="Genomic_DNA"/>
</dbReference>
<sequence length="964" mass="105595">MALLVIGGGLVPVQGFTPAEQNSAYEIPLKEFDLHNYRVERFDEISRDVTTSIANRYGGNWTIYSWNPQTRTPSYIYGSGVDLAVSLSDDFNAESAARTALAANAGVLGLNPANLQLHEVTRGLGKTAVHFQQMYEGLEVEGGRAHTTFMDTGRLFVMSSNYYSDIQVDPHPTLIASVAEEVARQDLPYNYATDSIEDGTHLLILPVPASETDVSFHLVWRIRVRTEDPIGIWVTHVDAHSGGILWRYNDVQFLNFSGDDEAEVQDATYCNGINDQAQGYQYVTVSGVGTVTTDINGNWSLSYGGTDSKAITSEMNGPWCHVENVGGGEALYSGTATPGVPYTVHWDGTWAQNDERDVFNAVNDIHDYFLEFAPTFSYVNTRMNSFVSRNSTCNAYWDGTINFYIEGGGCANTGEIQGVVHHEFGHGIQYTILGSQGNEGLGEGNGDIIATLMTGESIIGRGFYLNQCGSGIRDCNNNLIYPNDVVGQPIHSAGRVICGFNWDMWQELQNTYDYESSRILAGELWHYGRVLEHPMYQPDQVLAYFIADDDDGNLDNGTPHYNAICTGATNHNFDCPEILEGVLISHIPPVTPVPEGDVILAAEIFSTITAMDPDSVRVIYRKNGGSFISAPMTNTGGNDYELILAGQTEPADVEYYIHAVDQEGNYRNAPSTAPAEFYSFAIPTLFDDIESEEGWSVNDEGSDNATTGAWERGDPEATSAQPENDHTPAPGVNCWITGRASGTADGTFDIDGGTTSLYSPVYDMSGASFARVKYHRWYSNDKGNAPNADIWVVQARNNGGAWQDIENTQSNQNQWYLTGGDLLALFGSGIGDVQFKFIASDLSDPSLVEAGVDDFMLLLSQGATDVEGTTTRLAYRLEGAAPNPFTPQTVLRFEVPEAVRASLRIYGVDGRLVRNLMEDTVQPGRYSQTWDARDDAGREVAAGVYYYILDAGGFRATRQMVLVK</sequence>
<dbReference type="Gene3D" id="2.60.40.4070">
    <property type="match status" value="1"/>
</dbReference>
<comment type="caution">
    <text evidence="8">The sequence shown here is derived from an EMBL/GenBank/DDBJ whole genome shotgun (WGS) entry which is preliminary data.</text>
</comment>
<keyword evidence="3" id="KW-0378">Hydrolase</keyword>
<dbReference type="Pfam" id="PF07504">
    <property type="entry name" value="FTP"/>
    <property type="match status" value="1"/>
</dbReference>
<keyword evidence="2" id="KW-0479">Metal-binding</keyword>
<dbReference type="GO" id="GO:0046872">
    <property type="term" value="F:metal ion binding"/>
    <property type="evidence" value="ECO:0007669"/>
    <property type="project" value="UniProtKB-KW"/>
</dbReference>
<organism evidence="8 9">
    <name type="scientific">Eiseniibacteriota bacterium</name>
    <dbReference type="NCBI Taxonomy" id="2212470"/>
    <lineage>
        <taxon>Bacteria</taxon>
        <taxon>Candidatus Eiseniibacteriota</taxon>
    </lineage>
</organism>
<dbReference type="Gene3D" id="3.10.170.10">
    <property type="match status" value="1"/>
</dbReference>
<dbReference type="PANTHER" id="PTHR33794">
    <property type="entry name" value="BACILLOLYSIN"/>
    <property type="match status" value="1"/>
</dbReference>
<evidence type="ECO:0000256" key="5">
    <source>
        <dbReference type="ARBA" id="ARBA00023049"/>
    </source>
</evidence>
<evidence type="ECO:0000256" key="3">
    <source>
        <dbReference type="ARBA" id="ARBA00022801"/>
    </source>
</evidence>
<dbReference type="SUPFAM" id="SSF55486">
    <property type="entry name" value="Metalloproteases ('zincins'), catalytic domain"/>
    <property type="match status" value="1"/>
</dbReference>
<keyword evidence="5" id="KW-0482">Metalloprotease</keyword>
<protein>
    <recommendedName>
        <fullName evidence="7">FTP domain-containing protein</fullName>
    </recommendedName>
</protein>
<gene>
    <name evidence="8" type="ORF">KJ970_06155</name>
</gene>
<keyword evidence="1" id="KW-0645">Protease</keyword>
<proteinExistence type="predicted"/>
<evidence type="ECO:0000256" key="1">
    <source>
        <dbReference type="ARBA" id="ARBA00022670"/>
    </source>
</evidence>
<dbReference type="AlphaFoldDB" id="A0A948RVT8"/>
<dbReference type="InterPro" id="IPR050728">
    <property type="entry name" value="Zinc_Metalloprotease_M4"/>
</dbReference>
<dbReference type="Proteomes" id="UP000777784">
    <property type="component" value="Unassembled WGS sequence"/>
</dbReference>
<name>A0A948RVT8_UNCEI</name>
<feature type="region of interest" description="Disordered" evidence="6">
    <location>
        <begin position="694"/>
        <end position="734"/>
    </location>
</feature>
<reference evidence="8" key="1">
    <citation type="submission" date="2021-05" db="EMBL/GenBank/DDBJ databases">
        <title>Energy efficiency and biological interactions define the core microbiome of deep oligotrophic groundwater.</title>
        <authorList>
            <person name="Mehrshad M."/>
            <person name="Lopez-Fernandez M."/>
            <person name="Bell E."/>
            <person name="Bernier-Latmani R."/>
            <person name="Bertilsson S."/>
            <person name="Dopson M."/>
        </authorList>
    </citation>
    <scope>NUCLEOTIDE SEQUENCE</scope>
    <source>
        <strain evidence="8">Modern_marine.mb.64</strain>
    </source>
</reference>
<evidence type="ECO:0000256" key="4">
    <source>
        <dbReference type="ARBA" id="ARBA00022833"/>
    </source>
</evidence>
<evidence type="ECO:0000259" key="7">
    <source>
        <dbReference type="Pfam" id="PF07504"/>
    </source>
</evidence>
<evidence type="ECO:0000256" key="6">
    <source>
        <dbReference type="SAM" id="MobiDB-lite"/>
    </source>
</evidence>
<evidence type="ECO:0000313" key="9">
    <source>
        <dbReference type="Proteomes" id="UP000777784"/>
    </source>
</evidence>
<accession>A0A948RVT8</accession>
<evidence type="ECO:0000313" key="8">
    <source>
        <dbReference type="EMBL" id="MBU2690493.1"/>
    </source>
</evidence>
<dbReference type="Gene3D" id="3.10.450.490">
    <property type="match status" value="1"/>
</dbReference>
<keyword evidence="4" id="KW-0862">Zinc</keyword>
<dbReference type="GO" id="GO:0008237">
    <property type="term" value="F:metallopeptidase activity"/>
    <property type="evidence" value="ECO:0007669"/>
    <property type="project" value="UniProtKB-KW"/>
</dbReference>
<dbReference type="GO" id="GO:0006508">
    <property type="term" value="P:proteolysis"/>
    <property type="evidence" value="ECO:0007669"/>
    <property type="project" value="UniProtKB-KW"/>
</dbReference>
<dbReference type="PANTHER" id="PTHR33794:SF1">
    <property type="entry name" value="BACILLOLYSIN"/>
    <property type="match status" value="1"/>
</dbReference>